<dbReference type="NCBIfam" id="TIGR01730">
    <property type="entry name" value="RND_mfp"/>
    <property type="match status" value="1"/>
</dbReference>
<evidence type="ECO:0000259" key="6">
    <source>
        <dbReference type="Pfam" id="PF25917"/>
    </source>
</evidence>
<keyword evidence="4" id="KW-0732">Signal</keyword>
<evidence type="ECO:0000259" key="7">
    <source>
        <dbReference type="Pfam" id="PF25944"/>
    </source>
</evidence>
<dbReference type="InterPro" id="IPR058625">
    <property type="entry name" value="MdtA-like_BSH"/>
</dbReference>
<feature type="domain" description="Multidrug resistance protein MdtA-like alpha-helical hairpin" evidence="5">
    <location>
        <begin position="95"/>
        <end position="164"/>
    </location>
</feature>
<dbReference type="InterPro" id="IPR058627">
    <property type="entry name" value="MdtA-like_C"/>
</dbReference>
<dbReference type="Pfam" id="PF25967">
    <property type="entry name" value="RND-MFP_C"/>
    <property type="match status" value="1"/>
</dbReference>
<evidence type="ECO:0000313" key="9">
    <source>
        <dbReference type="EMBL" id="QGN37089.1"/>
    </source>
</evidence>
<dbReference type="Pfam" id="PF25944">
    <property type="entry name" value="Beta-barrel_RND"/>
    <property type="match status" value="1"/>
</dbReference>
<feature type="coiled-coil region" evidence="3">
    <location>
        <begin position="95"/>
        <end position="132"/>
    </location>
</feature>
<reference evidence="9 10" key="1">
    <citation type="submission" date="2019-11" db="EMBL/GenBank/DDBJ databases">
        <title>Isolation and Application of One Kind of P-Hydroxybenzoic Acid Degrading Bacterium in Mitigating Cropping Obstacle of Cucumber.</title>
        <authorList>
            <person name="Wu F."/>
            <person name="An Y."/>
        </authorList>
    </citation>
    <scope>NUCLEOTIDE SEQUENCE [LARGE SCALE GENOMIC DNA]</scope>
    <source>
        <strain evidence="9 10">P620</strain>
    </source>
</reference>
<gene>
    <name evidence="9" type="ORF">GJ746_07125</name>
</gene>
<accession>A0A6B8MQG5</accession>
<name>A0A6B8MQG5_KLEOX</name>
<dbReference type="Gene3D" id="2.40.50.100">
    <property type="match status" value="1"/>
</dbReference>
<dbReference type="Gene3D" id="2.40.420.20">
    <property type="match status" value="1"/>
</dbReference>
<feature type="domain" description="Multidrug resistance protein MdtA-like C-terminal permuted SH3" evidence="8">
    <location>
        <begin position="291"/>
        <end position="349"/>
    </location>
</feature>
<comment type="subcellular location">
    <subcellularLocation>
        <location evidence="1">Cell inner membrane</location>
        <topology evidence="1">Lipid-anchor</topology>
    </subcellularLocation>
</comment>
<dbReference type="EMBL" id="CP046115">
    <property type="protein sequence ID" value="QGN37089.1"/>
    <property type="molecule type" value="Genomic_DNA"/>
</dbReference>
<sequence length="361" mass="39144">MNKIFRSALLACGLAGYALTTAAATPAVPVRVVTVEQEPYASERQISGRVEAIHSVAIRARTEGKIVQRHFQDGQYVNKGDLLFTLDDAQPKAALALAQAELKSAQASLRQAQQLLNRYQQLKNNHSISRNDVDTAQMQRDVAAAAVEQAQARIAAQHITLGYTRLTSPVTGRVGHSAFHVGSLVNPASGVLVDVVQLDPIRVAFSLDETAFFAKAGQHTDIAALKQAWLAQVDIDGRREDGVLTSVDNRIDSRTASVALRAEFANPQHRLLPGGNVVVFFRPQQLDEAPMIPASALQQDALGFYTWVLKPDNTVAMRRLAPVGQHGQRFVVAEGLKAGDRVVTEGAQRLRDGVTVQLLND</sequence>
<protein>
    <submittedName>
        <fullName evidence="9">Efflux RND transporter periplasmic adaptor subunit</fullName>
    </submittedName>
</protein>
<comment type="similarity">
    <text evidence="2">Belongs to the membrane fusion protein (MFP) (TC 8.A.1) family.</text>
</comment>
<dbReference type="OrthoDB" id="9800613at2"/>
<feature type="chain" id="PRO_5025654788" evidence="4">
    <location>
        <begin position="24"/>
        <end position="361"/>
    </location>
</feature>
<dbReference type="InterPro" id="IPR058624">
    <property type="entry name" value="MdtA-like_HH"/>
</dbReference>
<dbReference type="InterPro" id="IPR058626">
    <property type="entry name" value="MdtA-like_b-barrel"/>
</dbReference>
<feature type="signal peptide" evidence="4">
    <location>
        <begin position="1"/>
        <end position="23"/>
    </location>
</feature>
<evidence type="ECO:0000256" key="4">
    <source>
        <dbReference type="SAM" id="SignalP"/>
    </source>
</evidence>
<dbReference type="GO" id="GO:0022857">
    <property type="term" value="F:transmembrane transporter activity"/>
    <property type="evidence" value="ECO:0007669"/>
    <property type="project" value="InterPro"/>
</dbReference>
<dbReference type="PANTHER" id="PTHR30158:SF3">
    <property type="entry name" value="MULTIDRUG EFFLUX PUMP SUBUNIT ACRA-RELATED"/>
    <property type="match status" value="1"/>
</dbReference>
<dbReference type="RefSeq" id="WP_154679566.1">
    <property type="nucleotide sequence ID" value="NZ_CP046115.1"/>
</dbReference>
<dbReference type="Proteomes" id="UP000427108">
    <property type="component" value="Chromosome"/>
</dbReference>
<dbReference type="GO" id="GO:0015721">
    <property type="term" value="P:bile acid and bile salt transport"/>
    <property type="evidence" value="ECO:0007669"/>
    <property type="project" value="TreeGrafter"/>
</dbReference>
<dbReference type="GO" id="GO:0005886">
    <property type="term" value="C:plasma membrane"/>
    <property type="evidence" value="ECO:0007669"/>
    <property type="project" value="TreeGrafter"/>
</dbReference>
<dbReference type="GO" id="GO:0046677">
    <property type="term" value="P:response to antibiotic"/>
    <property type="evidence" value="ECO:0007669"/>
    <property type="project" value="TreeGrafter"/>
</dbReference>
<dbReference type="Gene3D" id="1.10.287.470">
    <property type="entry name" value="Helix hairpin bin"/>
    <property type="match status" value="1"/>
</dbReference>
<dbReference type="GO" id="GO:0030313">
    <property type="term" value="C:cell envelope"/>
    <property type="evidence" value="ECO:0007669"/>
    <property type="project" value="UniProtKB-SubCell"/>
</dbReference>
<evidence type="ECO:0000259" key="5">
    <source>
        <dbReference type="Pfam" id="PF25876"/>
    </source>
</evidence>
<evidence type="ECO:0000256" key="3">
    <source>
        <dbReference type="SAM" id="Coils"/>
    </source>
</evidence>
<dbReference type="Gene3D" id="2.40.30.170">
    <property type="match status" value="1"/>
</dbReference>
<evidence type="ECO:0000256" key="2">
    <source>
        <dbReference type="ARBA" id="ARBA00009477"/>
    </source>
</evidence>
<dbReference type="InterPro" id="IPR006143">
    <property type="entry name" value="RND_pump_MFP"/>
</dbReference>
<feature type="domain" description="Multidrug resistance protein MdtA-like barrel-sandwich hybrid" evidence="6">
    <location>
        <begin position="55"/>
        <end position="188"/>
    </location>
</feature>
<dbReference type="SUPFAM" id="SSF111369">
    <property type="entry name" value="HlyD-like secretion proteins"/>
    <property type="match status" value="1"/>
</dbReference>
<evidence type="ECO:0000256" key="1">
    <source>
        <dbReference type="ARBA" id="ARBA00004519"/>
    </source>
</evidence>
<dbReference type="PANTHER" id="PTHR30158">
    <property type="entry name" value="ACRA/E-RELATED COMPONENT OF DRUG EFFLUX TRANSPORTER"/>
    <property type="match status" value="1"/>
</dbReference>
<organism evidence="9 10">
    <name type="scientific">Klebsiella oxytoca</name>
    <dbReference type="NCBI Taxonomy" id="571"/>
    <lineage>
        <taxon>Bacteria</taxon>
        <taxon>Pseudomonadati</taxon>
        <taxon>Pseudomonadota</taxon>
        <taxon>Gammaproteobacteria</taxon>
        <taxon>Enterobacterales</taxon>
        <taxon>Enterobacteriaceae</taxon>
        <taxon>Klebsiella/Raoultella group</taxon>
        <taxon>Klebsiella</taxon>
    </lineage>
</organism>
<keyword evidence="3" id="KW-0175">Coiled coil</keyword>
<dbReference type="Pfam" id="PF25876">
    <property type="entry name" value="HH_MFP_RND"/>
    <property type="match status" value="1"/>
</dbReference>
<dbReference type="AlphaFoldDB" id="A0A6B8MQG5"/>
<dbReference type="Pfam" id="PF25917">
    <property type="entry name" value="BSH_RND"/>
    <property type="match status" value="1"/>
</dbReference>
<feature type="domain" description="Multidrug resistance protein MdtA-like beta-barrel" evidence="7">
    <location>
        <begin position="227"/>
        <end position="277"/>
    </location>
</feature>
<evidence type="ECO:0000313" key="10">
    <source>
        <dbReference type="Proteomes" id="UP000427108"/>
    </source>
</evidence>
<proteinExistence type="inferred from homology"/>
<evidence type="ECO:0000259" key="8">
    <source>
        <dbReference type="Pfam" id="PF25967"/>
    </source>
</evidence>